<name>A0A0F9DHT4_9ZZZZ</name>
<reference evidence="1" key="1">
    <citation type="journal article" date="2015" name="Nature">
        <title>Complex archaea that bridge the gap between prokaryotes and eukaryotes.</title>
        <authorList>
            <person name="Spang A."/>
            <person name="Saw J.H."/>
            <person name="Jorgensen S.L."/>
            <person name="Zaremba-Niedzwiedzka K."/>
            <person name="Martijn J."/>
            <person name="Lind A.E."/>
            <person name="van Eijk R."/>
            <person name="Schleper C."/>
            <person name="Guy L."/>
            <person name="Ettema T.J."/>
        </authorList>
    </citation>
    <scope>NUCLEOTIDE SEQUENCE</scope>
</reference>
<proteinExistence type="predicted"/>
<feature type="non-terminal residue" evidence="1">
    <location>
        <position position="484"/>
    </location>
</feature>
<sequence length="484" mass="55882">ASRREQERIRNSAPFTEEEWATIKAAQADFWTFLTTVYAASFDGELFLYSNGEFGPFVLGTVHHMWADKIGGRQHPDTHGDKMGPYNHWRIMAPRMHLKSTVLGRGYIFWRFFSEGMDVDAFYFDYKKPLAEEHVTILKRDIEKNSFCRFWTDQNPTATSIIDFNVSFREARKKDMPKLTDKEKEKLPLTDKQWRAECEAEGILAATRGRHPKIVMCDDILSDFADPAESVEIARINDIFERVILSLPPPDGTLGVVGTPQSPHDILHKLQENPLFYCGIFPAVKDYASEDVLWPEMFDFKRLMATKRSITPSAFEVEYQLHPRESIDQFLDTTCIEACLDNALTRFVPREGETWDNPDKMNVYGGMDVGKEVHPSHVVFYVEMPPEPGEGDMGWLLQIYEEWLDGMKYNEQVVMLNELIRYFDPTRFYFDSTRSELEDRGLTKRATGIKFKRSNKASMSTLLEKRINNSWYHYSGSGEDAAAG</sequence>
<evidence type="ECO:0000313" key="1">
    <source>
        <dbReference type="EMBL" id="KKL11568.1"/>
    </source>
</evidence>
<dbReference type="EMBL" id="LAZR01041598">
    <property type="protein sequence ID" value="KKL11568.1"/>
    <property type="molecule type" value="Genomic_DNA"/>
</dbReference>
<protein>
    <recommendedName>
        <fullName evidence="2">Terminase large subunit gp17-like C-terminal domain-containing protein</fullName>
    </recommendedName>
</protein>
<gene>
    <name evidence="1" type="ORF">LCGC14_2544520</name>
</gene>
<evidence type="ECO:0008006" key="2">
    <source>
        <dbReference type="Google" id="ProtNLM"/>
    </source>
</evidence>
<dbReference type="AlphaFoldDB" id="A0A0F9DHT4"/>
<accession>A0A0F9DHT4</accession>
<organism evidence="1">
    <name type="scientific">marine sediment metagenome</name>
    <dbReference type="NCBI Taxonomy" id="412755"/>
    <lineage>
        <taxon>unclassified sequences</taxon>
        <taxon>metagenomes</taxon>
        <taxon>ecological metagenomes</taxon>
    </lineage>
</organism>
<feature type="non-terminal residue" evidence="1">
    <location>
        <position position="1"/>
    </location>
</feature>
<comment type="caution">
    <text evidence="1">The sequence shown here is derived from an EMBL/GenBank/DDBJ whole genome shotgun (WGS) entry which is preliminary data.</text>
</comment>